<name>A0A699KW92_TANCI</name>
<protein>
    <submittedName>
        <fullName evidence="2">Uncharacterized protein</fullName>
    </submittedName>
</protein>
<feature type="compositionally biased region" description="Low complexity" evidence="1">
    <location>
        <begin position="48"/>
        <end position="62"/>
    </location>
</feature>
<dbReference type="EMBL" id="BKCJ010562060">
    <property type="protein sequence ID" value="GFB14588.1"/>
    <property type="molecule type" value="Genomic_DNA"/>
</dbReference>
<evidence type="ECO:0000256" key="1">
    <source>
        <dbReference type="SAM" id="MobiDB-lite"/>
    </source>
</evidence>
<gene>
    <name evidence="2" type="ORF">Tci_686559</name>
</gene>
<accession>A0A699KW92</accession>
<organism evidence="2">
    <name type="scientific">Tanacetum cinerariifolium</name>
    <name type="common">Dalmatian daisy</name>
    <name type="synonym">Chrysanthemum cinerariifolium</name>
    <dbReference type="NCBI Taxonomy" id="118510"/>
    <lineage>
        <taxon>Eukaryota</taxon>
        <taxon>Viridiplantae</taxon>
        <taxon>Streptophyta</taxon>
        <taxon>Embryophyta</taxon>
        <taxon>Tracheophyta</taxon>
        <taxon>Spermatophyta</taxon>
        <taxon>Magnoliopsida</taxon>
        <taxon>eudicotyledons</taxon>
        <taxon>Gunneridae</taxon>
        <taxon>Pentapetalae</taxon>
        <taxon>asterids</taxon>
        <taxon>campanulids</taxon>
        <taxon>Asterales</taxon>
        <taxon>Asteraceae</taxon>
        <taxon>Asteroideae</taxon>
        <taxon>Anthemideae</taxon>
        <taxon>Anthemidinae</taxon>
        <taxon>Tanacetum</taxon>
    </lineage>
</organism>
<sequence length="69" mass="7258">MPRGHTCAHVADTWHAMWQTQPRPDPDLAQVQALTAYQPPLTGGPVVVNGGPAAVNGGSPPATVVDRHR</sequence>
<proteinExistence type="predicted"/>
<comment type="caution">
    <text evidence="2">The sequence shown here is derived from an EMBL/GenBank/DDBJ whole genome shotgun (WGS) entry which is preliminary data.</text>
</comment>
<reference evidence="2" key="1">
    <citation type="journal article" date="2019" name="Sci. Rep.">
        <title>Draft genome of Tanacetum cinerariifolium, the natural source of mosquito coil.</title>
        <authorList>
            <person name="Yamashiro T."/>
            <person name="Shiraishi A."/>
            <person name="Satake H."/>
            <person name="Nakayama K."/>
        </authorList>
    </citation>
    <scope>NUCLEOTIDE SEQUENCE</scope>
</reference>
<feature type="region of interest" description="Disordered" evidence="1">
    <location>
        <begin position="48"/>
        <end position="69"/>
    </location>
</feature>
<dbReference type="AlphaFoldDB" id="A0A699KW92"/>
<evidence type="ECO:0000313" key="2">
    <source>
        <dbReference type="EMBL" id="GFB14588.1"/>
    </source>
</evidence>